<keyword evidence="3" id="KW-1185">Reference proteome</keyword>
<dbReference type="EMBL" id="JAUSWH010000002">
    <property type="protein sequence ID" value="MDQ0454500.1"/>
    <property type="molecule type" value="Genomic_DNA"/>
</dbReference>
<evidence type="ECO:0008006" key="4">
    <source>
        <dbReference type="Google" id="ProtNLM"/>
    </source>
</evidence>
<sequence length="435" mass="45773">MFDTAFTFGLTQFARSLSFPERLQNRPFRNAALEPWRWRNTGLDALFYDIKALTAEETFYISDSLAAEGLIMIVPPSGQGMLTLCDSLDEYLLRGGRQVRALAVAGIGGSAIGAAAFARNIANALDAPVAAVVSGYGLGDVVTEAMGGLFFFGPLGFLRNSFEAIDDMVGRPQFGAYHRRMAAMGEPRRASLDADTVEALLGHESLRFDVIATHSKGSRTVSEALSALEKADPARLADRLGHSLIVTFGARAALPAAVPPALAVMGELDWYGEINSSTGAASLTRVALSGHSTNTDVPGALRVTALMREILASRSSTEEVEETVSAAVIDLPVVAAEPVAEVVEPEPVQQDAAQEDAKPAETPEAVVEAEAAPVISQAAEPEPEPVLEAIAAVAEVEPVPAAVDPVVPPVAAAKPVAVPPPAKGRGKPRSPRRRR</sequence>
<evidence type="ECO:0000313" key="3">
    <source>
        <dbReference type="Proteomes" id="UP001235269"/>
    </source>
</evidence>
<reference evidence="2 3" key="1">
    <citation type="submission" date="2023-07" db="EMBL/GenBank/DDBJ databases">
        <title>Genomic Encyclopedia of Type Strains, Phase IV (KMG-IV): sequencing the most valuable type-strain genomes for metagenomic binning, comparative biology and taxonomic classification.</title>
        <authorList>
            <person name="Goeker M."/>
        </authorList>
    </citation>
    <scope>NUCLEOTIDE SEQUENCE [LARGE SCALE GENOMIC DNA]</scope>
    <source>
        <strain evidence="2 3">DSM 100301</strain>
    </source>
</reference>
<evidence type="ECO:0000256" key="1">
    <source>
        <dbReference type="SAM" id="MobiDB-lite"/>
    </source>
</evidence>
<gene>
    <name evidence="2" type="ORF">QO005_000827</name>
</gene>
<protein>
    <recommendedName>
        <fullName evidence="4">Cell envelope biogenesis protein OmpA</fullName>
    </recommendedName>
</protein>
<organism evidence="2 3">
    <name type="scientific">Rhizobium paknamense</name>
    <dbReference type="NCBI Taxonomy" id="1206817"/>
    <lineage>
        <taxon>Bacteria</taxon>
        <taxon>Pseudomonadati</taxon>
        <taxon>Pseudomonadota</taxon>
        <taxon>Alphaproteobacteria</taxon>
        <taxon>Hyphomicrobiales</taxon>
        <taxon>Rhizobiaceae</taxon>
        <taxon>Rhizobium/Agrobacterium group</taxon>
        <taxon>Rhizobium</taxon>
    </lineage>
</organism>
<accession>A0ABU0I8E7</accession>
<proteinExistence type="predicted"/>
<name>A0ABU0I8E7_9HYPH</name>
<evidence type="ECO:0000313" key="2">
    <source>
        <dbReference type="EMBL" id="MDQ0454500.1"/>
    </source>
</evidence>
<feature type="region of interest" description="Disordered" evidence="1">
    <location>
        <begin position="411"/>
        <end position="435"/>
    </location>
</feature>
<dbReference type="RefSeq" id="WP_307156715.1">
    <property type="nucleotide sequence ID" value="NZ_JAUSWH010000002.1"/>
</dbReference>
<comment type="caution">
    <text evidence="2">The sequence shown here is derived from an EMBL/GenBank/DDBJ whole genome shotgun (WGS) entry which is preliminary data.</text>
</comment>
<dbReference type="Proteomes" id="UP001235269">
    <property type="component" value="Unassembled WGS sequence"/>
</dbReference>
<feature type="compositionally biased region" description="Basic residues" evidence="1">
    <location>
        <begin position="424"/>
        <end position="435"/>
    </location>
</feature>